<gene>
    <name evidence="1" type="ORF">DPMN_021213</name>
</gene>
<accession>A0A9D4S8Z0</accession>
<evidence type="ECO:0000313" key="1">
    <source>
        <dbReference type="EMBL" id="KAH3897029.1"/>
    </source>
</evidence>
<name>A0A9D4S8Z0_DREPO</name>
<dbReference type="EMBL" id="JAIWYP010000001">
    <property type="protein sequence ID" value="KAH3897029.1"/>
    <property type="molecule type" value="Genomic_DNA"/>
</dbReference>
<comment type="caution">
    <text evidence="1">The sequence shown here is derived from an EMBL/GenBank/DDBJ whole genome shotgun (WGS) entry which is preliminary data.</text>
</comment>
<proteinExistence type="predicted"/>
<dbReference type="Proteomes" id="UP000828390">
    <property type="component" value="Unassembled WGS sequence"/>
</dbReference>
<organism evidence="1 2">
    <name type="scientific">Dreissena polymorpha</name>
    <name type="common">Zebra mussel</name>
    <name type="synonym">Mytilus polymorpha</name>
    <dbReference type="NCBI Taxonomy" id="45954"/>
    <lineage>
        <taxon>Eukaryota</taxon>
        <taxon>Metazoa</taxon>
        <taxon>Spiralia</taxon>
        <taxon>Lophotrochozoa</taxon>
        <taxon>Mollusca</taxon>
        <taxon>Bivalvia</taxon>
        <taxon>Autobranchia</taxon>
        <taxon>Heteroconchia</taxon>
        <taxon>Euheterodonta</taxon>
        <taxon>Imparidentia</taxon>
        <taxon>Neoheterodontei</taxon>
        <taxon>Myida</taxon>
        <taxon>Dreissenoidea</taxon>
        <taxon>Dreissenidae</taxon>
        <taxon>Dreissena</taxon>
    </lineage>
</organism>
<keyword evidence="2" id="KW-1185">Reference proteome</keyword>
<dbReference type="AlphaFoldDB" id="A0A9D4S8Z0"/>
<reference evidence="1" key="2">
    <citation type="submission" date="2020-11" db="EMBL/GenBank/DDBJ databases">
        <authorList>
            <person name="McCartney M.A."/>
            <person name="Auch B."/>
            <person name="Kono T."/>
            <person name="Mallez S."/>
            <person name="Becker A."/>
            <person name="Gohl D.M."/>
            <person name="Silverstein K.A.T."/>
            <person name="Koren S."/>
            <person name="Bechman K.B."/>
            <person name="Herman A."/>
            <person name="Abrahante J.E."/>
            <person name="Garbe J."/>
        </authorList>
    </citation>
    <scope>NUCLEOTIDE SEQUENCE</scope>
    <source>
        <strain evidence="1">Duluth1</strain>
        <tissue evidence="1">Whole animal</tissue>
    </source>
</reference>
<evidence type="ECO:0000313" key="2">
    <source>
        <dbReference type="Proteomes" id="UP000828390"/>
    </source>
</evidence>
<sequence length="243" mass="27952">MIAWQLLGVEIAESFHFGSQSEGTTTPGLNSDIDYLHSNKCVNIMTDWNDWESGMVNLLLFRDDTTPPQQYLLQVIKKYTPEPVTSIDDDRCMRKDSGQVLFSSERYKQEIERTVAVAHEGEVTKNGPSVSNLPNWDIVSAYHVCKPLPEIQHWIDRCRGRHWPPAKLLEASRRSPSFLVPAGHPDSDYKREEWRLSPNLIERMLMFSLNMTQIKCYISLKIIKNALLNKMVGDCTTSFHCKH</sequence>
<protein>
    <submittedName>
        <fullName evidence="1">Uncharacterized protein</fullName>
    </submittedName>
</protein>
<reference evidence="1" key="1">
    <citation type="journal article" date="2019" name="bioRxiv">
        <title>The Genome of the Zebra Mussel, Dreissena polymorpha: A Resource for Invasive Species Research.</title>
        <authorList>
            <person name="McCartney M.A."/>
            <person name="Auch B."/>
            <person name="Kono T."/>
            <person name="Mallez S."/>
            <person name="Zhang Y."/>
            <person name="Obille A."/>
            <person name="Becker A."/>
            <person name="Abrahante J.E."/>
            <person name="Garbe J."/>
            <person name="Badalamenti J.P."/>
            <person name="Herman A."/>
            <person name="Mangelson H."/>
            <person name="Liachko I."/>
            <person name="Sullivan S."/>
            <person name="Sone E.D."/>
            <person name="Koren S."/>
            <person name="Silverstein K.A.T."/>
            <person name="Beckman K.B."/>
            <person name="Gohl D.M."/>
        </authorList>
    </citation>
    <scope>NUCLEOTIDE SEQUENCE</scope>
    <source>
        <strain evidence="1">Duluth1</strain>
        <tissue evidence="1">Whole animal</tissue>
    </source>
</reference>